<evidence type="ECO:0000259" key="1">
    <source>
        <dbReference type="Pfam" id="PF00534"/>
    </source>
</evidence>
<keyword evidence="3" id="KW-0808">Transferase</keyword>
<dbReference type="SUPFAM" id="SSF53756">
    <property type="entry name" value="UDP-Glycosyltransferase/glycogen phosphorylase"/>
    <property type="match status" value="1"/>
</dbReference>
<gene>
    <name evidence="3" type="ORF">K8V20_11920</name>
</gene>
<reference evidence="3" key="1">
    <citation type="journal article" date="2021" name="PeerJ">
        <title>Extensive microbial diversity within the chicken gut microbiome revealed by metagenomics and culture.</title>
        <authorList>
            <person name="Gilroy R."/>
            <person name="Ravi A."/>
            <person name="Getino M."/>
            <person name="Pursley I."/>
            <person name="Horton D.L."/>
            <person name="Alikhan N.F."/>
            <person name="Baker D."/>
            <person name="Gharbi K."/>
            <person name="Hall N."/>
            <person name="Watson M."/>
            <person name="Adriaenssens E.M."/>
            <person name="Foster-Nyarko E."/>
            <person name="Jarju S."/>
            <person name="Secka A."/>
            <person name="Antonio M."/>
            <person name="Oren A."/>
            <person name="Chaudhuri R.R."/>
            <person name="La Ragione R."/>
            <person name="Hildebrand F."/>
            <person name="Pallen M.J."/>
        </authorList>
    </citation>
    <scope>NUCLEOTIDE SEQUENCE</scope>
    <source>
        <strain evidence="3">ChiBcec21-2208</strain>
    </source>
</reference>
<dbReference type="GO" id="GO:0016757">
    <property type="term" value="F:glycosyltransferase activity"/>
    <property type="evidence" value="ECO:0007669"/>
    <property type="project" value="UniProtKB-KW"/>
</dbReference>
<dbReference type="Pfam" id="PF13439">
    <property type="entry name" value="Glyco_transf_4"/>
    <property type="match status" value="1"/>
</dbReference>
<dbReference type="AlphaFoldDB" id="A0A921LPV4"/>
<dbReference type="EMBL" id="DYVE01000304">
    <property type="protein sequence ID" value="HJG29335.1"/>
    <property type="molecule type" value="Genomic_DNA"/>
</dbReference>
<dbReference type="Pfam" id="PF00534">
    <property type="entry name" value="Glycos_transf_1"/>
    <property type="match status" value="1"/>
</dbReference>
<feature type="domain" description="Glycosyltransferase subfamily 4-like N-terminal" evidence="2">
    <location>
        <begin position="14"/>
        <end position="127"/>
    </location>
</feature>
<protein>
    <submittedName>
        <fullName evidence="3">Glycosyltransferase</fullName>
        <ecNumber evidence="3">2.4.-.-</ecNumber>
    </submittedName>
</protein>
<evidence type="ECO:0000313" key="3">
    <source>
        <dbReference type="EMBL" id="HJG29335.1"/>
    </source>
</evidence>
<organism evidence="3 4">
    <name type="scientific">Subdoligranulum variabile</name>
    <dbReference type="NCBI Taxonomy" id="214851"/>
    <lineage>
        <taxon>Bacteria</taxon>
        <taxon>Bacillati</taxon>
        <taxon>Bacillota</taxon>
        <taxon>Clostridia</taxon>
        <taxon>Eubacteriales</taxon>
        <taxon>Oscillospiraceae</taxon>
        <taxon>Subdoligranulum</taxon>
    </lineage>
</organism>
<dbReference type="EC" id="2.4.-.-" evidence="3"/>
<dbReference type="InterPro" id="IPR050194">
    <property type="entry name" value="Glycosyltransferase_grp1"/>
</dbReference>
<evidence type="ECO:0000313" key="4">
    <source>
        <dbReference type="Proteomes" id="UP000782880"/>
    </source>
</evidence>
<sequence>MRILMISNHLGVQSGVQRYVQNLLLHLDTDRYRVDLFVGQCPPDQASTAPALEAKGVRIFAVPDHKKDRIRALWHHLRTHKEYDIIHYHTASKIGAPVCGMMRLLCPRAKIIVHSHIVYPPMTLTWRAAHGVYQLFADYFLGCGVAAGRFVFGDHIDRKPNFAVACNAVDQGRFHPDTAARAATRARYGIGDADRLAGFVGRLNHQKNPLFLMEVFAAMAAADPAWKLLLVGTGEKEPEMRAAAARHGLTDRVIFAGVQSDVPAYMNAFDLFLLPSNFEGSPVTLVEAQGCGVPCLASTNVPDDGAVTDLVHFLPLEAPLSQWAETAQQIAGQGNHTDHWTELTAAGYELHTAAHRMEQLYDQLGGTA</sequence>
<name>A0A921LPV4_9FIRM</name>
<comment type="caution">
    <text evidence="3">The sequence shown here is derived from an EMBL/GenBank/DDBJ whole genome shotgun (WGS) entry which is preliminary data.</text>
</comment>
<dbReference type="InterPro" id="IPR028098">
    <property type="entry name" value="Glyco_trans_4-like_N"/>
</dbReference>
<keyword evidence="3" id="KW-0328">Glycosyltransferase</keyword>
<evidence type="ECO:0000259" key="2">
    <source>
        <dbReference type="Pfam" id="PF13439"/>
    </source>
</evidence>
<dbReference type="PANTHER" id="PTHR45947:SF3">
    <property type="entry name" value="SULFOQUINOVOSYL TRANSFERASE SQD2"/>
    <property type="match status" value="1"/>
</dbReference>
<feature type="domain" description="Glycosyl transferase family 1" evidence="1">
    <location>
        <begin position="183"/>
        <end position="299"/>
    </location>
</feature>
<dbReference type="Proteomes" id="UP000782880">
    <property type="component" value="Unassembled WGS sequence"/>
</dbReference>
<reference evidence="3" key="2">
    <citation type="submission" date="2021-09" db="EMBL/GenBank/DDBJ databases">
        <authorList>
            <person name="Gilroy R."/>
        </authorList>
    </citation>
    <scope>NUCLEOTIDE SEQUENCE</scope>
    <source>
        <strain evidence="3">ChiBcec21-2208</strain>
    </source>
</reference>
<dbReference type="PANTHER" id="PTHR45947">
    <property type="entry name" value="SULFOQUINOVOSYL TRANSFERASE SQD2"/>
    <property type="match status" value="1"/>
</dbReference>
<proteinExistence type="predicted"/>
<dbReference type="InterPro" id="IPR001296">
    <property type="entry name" value="Glyco_trans_1"/>
</dbReference>
<dbReference type="Gene3D" id="3.40.50.2000">
    <property type="entry name" value="Glycogen Phosphorylase B"/>
    <property type="match status" value="2"/>
</dbReference>
<accession>A0A921LPV4</accession>